<reference evidence="12" key="1">
    <citation type="submission" date="2022-07" db="EMBL/GenBank/DDBJ databases">
        <title>Genome Sequence of Physisporinus lineatus.</title>
        <authorList>
            <person name="Buettner E."/>
        </authorList>
    </citation>
    <scope>NUCLEOTIDE SEQUENCE</scope>
    <source>
        <strain evidence="12">VT162</strain>
    </source>
</reference>
<dbReference type="Pfam" id="PF25118">
    <property type="entry name" value="EFL1"/>
    <property type="match status" value="1"/>
</dbReference>
<dbReference type="GO" id="GO:0003924">
    <property type="term" value="F:GTPase activity"/>
    <property type="evidence" value="ECO:0007669"/>
    <property type="project" value="InterPro"/>
</dbReference>
<accession>A0AAD5VCX8</accession>
<dbReference type="FunFam" id="3.30.70.870:FF:000002">
    <property type="entry name" value="Translation elongation factor 2"/>
    <property type="match status" value="1"/>
</dbReference>
<keyword evidence="13" id="KW-1185">Reference proteome</keyword>
<keyword evidence="1 5" id="KW-0728">SH3 domain</keyword>
<evidence type="ECO:0000313" key="13">
    <source>
        <dbReference type="Proteomes" id="UP001212997"/>
    </source>
</evidence>
<dbReference type="InterPro" id="IPR009000">
    <property type="entry name" value="Transl_B-barrel_sf"/>
</dbReference>
<name>A0AAD5VCX8_9APHY</name>
<dbReference type="FunFam" id="2.30.30.40:FF:000072">
    <property type="entry name" value="Unconventional Myosin IB"/>
    <property type="match status" value="1"/>
</dbReference>
<organism evidence="12 13">
    <name type="scientific">Meripilus lineatus</name>
    <dbReference type="NCBI Taxonomy" id="2056292"/>
    <lineage>
        <taxon>Eukaryota</taxon>
        <taxon>Fungi</taxon>
        <taxon>Dikarya</taxon>
        <taxon>Basidiomycota</taxon>
        <taxon>Agaricomycotina</taxon>
        <taxon>Agaricomycetes</taxon>
        <taxon>Polyporales</taxon>
        <taxon>Meripilaceae</taxon>
        <taxon>Meripilus</taxon>
    </lineage>
</organism>
<dbReference type="SMART" id="SM00326">
    <property type="entry name" value="SH3"/>
    <property type="match status" value="1"/>
</dbReference>
<dbReference type="NCBIfam" id="TIGR00231">
    <property type="entry name" value="small_GTP"/>
    <property type="match status" value="1"/>
</dbReference>
<dbReference type="Gene3D" id="3.30.70.870">
    <property type="entry name" value="Elongation Factor G (Translational Gtpase), domain 3"/>
    <property type="match status" value="1"/>
</dbReference>
<dbReference type="SUPFAM" id="SSF52540">
    <property type="entry name" value="P-loop containing nucleoside triphosphate hydrolases"/>
    <property type="match status" value="1"/>
</dbReference>
<protein>
    <recommendedName>
        <fullName evidence="14">Elongation factor 2</fullName>
    </recommendedName>
</protein>
<dbReference type="SUPFAM" id="SSF50044">
    <property type="entry name" value="SH3-domain"/>
    <property type="match status" value="1"/>
</dbReference>
<dbReference type="FunFam" id="3.90.1430.10:FF:000002">
    <property type="entry name" value="Elongation factor like GTPase 1"/>
    <property type="match status" value="1"/>
</dbReference>
<dbReference type="GO" id="GO:0005525">
    <property type="term" value="F:GTP binding"/>
    <property type="evidence" value="ECO:0007669"/>
    <property type="project" value="UniProtKB-KW"/>
</dbReference>
<dbReference type="GO" id="GO:0043022">
    <property type="term" value="F:ribosome binding"/>
    <property type="evidence" value="ECO:0007669"/>
    <property type="project" value="TreeGrafter"/>
</dbReference>
<evidence type="ECO:0000259" key="9">
    <source>
        <dbReference type="PROSITE" id="PS50020"/>
    </source>
</evidence>
<feature type="domain" description="Ras-GEF" evidence="8">
    <location>
        <begin position="2268"/>
        <end position="2505"/>
    </location>
</feature>
<feature type="compositionally biased region" description="Polar residues" evidence="6">
    <location>
        <begin position="482"/>
        <end position="500"/>
    </location>
</feature>
<dbReference type="Gene3D" id="2.30.30.40">
    <property type="entry name" value="SH3 Domains"/>
    <property type="match status" value="1"/>
</dbReference>
<feature type="domain" description="WW" evidence="9">
    <location>
        <begin position="1404"/>
        <end position="1438"/>
    </location>
</feature>
<dbReference type="Gene3D" id="3.30.230.10">
    <property type="match status" value="1"/>
</dbReference>
<dbReference type="Gene3D" id="3.90.1430.10">
    <property type="entry name" value="Yeast translation eEF2 (G' domain)"/>
    <property type="match status" value="1"/>
</dbReference>
<dbReference type="InterPro" id="IPR020568">
    <property type="entry name" value="Ribosomal_Su5_D2-typ_SF"/>
</dbReference>
<evidence type="ECO:0000256" key="1">
    <source>
        <dbReference type="ARBA" id="ARBA00022443"/>
    </source>
</evidence>
<dbReference type="SUPFAM" id="SSF50447">
    <property type="entry name" value="Translation proteins"/>
    <property type="match status" value="1"/>
</dbReference>
<dbReference type="CDD" id="cd04096">
    <property type="entry name" value="eEF2_snRNP_like_C"/>
    <property type="match status" value="1"/>
</dbReference>
<dbReference type="InterPro" id="IPR005225">
    <property type="entry name" value="Small_GTP-bd"/>
</dbReference>
<dbReference type="InterPro" id="IPR035647">
    <property type="entry name" value="EFG_III/V"/>
</dbReference>
<dbReference type="GO" id="GO:0005829">
    <property type="term" value="C:cytosol"/>
    <property type="evidence" value="ECO:0007669"/>
    <property type="project" value="TreeGrafter"/>
</dbReference>
<feature type="domain" description="Tr-type G" evidence="11">
    <location>
        <begin position="7"/>
        <end position="286"/>
    </location>
</feature>
<dbReference type="CDD" id="cd06224">
    <property type="entry name" value="REM"/>
    <property type="match status" value="1"/>
</dbReference>
<dbReference type="InterPro" id="IPR041095">
    <property type="entry name" value="EFG_II"/>
</dbReference>
<dbReference type="InterPro" id="IPR001452">
    <property type="entry name" value="SH3_domain"/>
</dbReference>
<dbReference type="PROSITE" id="PS50020">
    <property type="entry name" value="WW_DOMAIN_2"/>
    <property type="match status" value="1"/>
</dbReference>
<dbReference type="PROSITE" id="PS50009">
    <property type="entry name" value="RASGEF_CAT"/>
    <property type="match status" value="1"/>
</dbReference>
<dbReference type="PRINTS" id="PR00315">
    <property type="entry name" value="ELONGATNFCT"/>
</dbReference>
<feature type="region of interest" description="Disordered" evidence="6">
    <location>
        <begin position="1433"/>
        <end position="1561"/>
    </location>
</feature>
<dbReference type="InterPro" id="IPR001202">
    <property type="entry name" value="WW_dom"/>
</dbReference>
<dbReference type="SMART" id="SM00838">
    <property type="entry name" value="EFG_C"/>
    <property type="match status" value="1"/>
</dbReference>
<dbReference type="SMART" id="SM00147">
    <property type="entry name" value="RasGEF"/>
    <property type="match status" value="1"/>
</dbReference>
<feature type="region of interest" description="Disordered" evidence="6">
    <location>
        <begin position="1344"/>
        <end position="1410"/>
    </location>
</feature>
<evidence type="ECO:0000256" key="5">
    <source>
        <dbReference type="PROSITE-ProRule" id="PRU00192"/>
    </source>
</evidence>
<dbReference type="CDD" id="cd01885">
    <property type="entry name" value="EF2"/>
    <property type="match status" value="1"/>
</dbReference>
<dbReference type="Pfam" id="PF14492">
    <property type="entry name" value="EFG_III"/>
    <property type="match status" value="1"/>
</dbReference>
<dbReference type="GO" id="GO:0007264">
    <property type="term" value="P:small GTPase-mediated signal transduction"/>
    <property type="evidence" value="ECO:0007669"/>
    <property type="project" value="InterPro"/>
</dbReference>
<dbReference type="CDD" id="cd16268">
    <property type="entry name" value="EF2_II"/>
    <property type="match status" value="1"/>
</dbReference>
<evidence type="ECO:0000259" key="7">
    <source>
        <dbReference type="PROSITE" id="PS50002"/>
    </source>
</evidence>
<evidence type="ECO:0000259" key="11">
    <source>
        <dbReference type="PROSITE" id="PS51722"/>
    </source>
</evidence>
<dbReference type="Gene3D" id="1.10.840.10">
    <property type="entry name" value="Ras guanine-nucleotide exchange factors catalytic domain"/>
    <property type="match status" value="1"/>
</dbReference>
<feature type="compositionally biased region" description="Basic and acidic residues" evidence="6">
    <location>
        <begin position="1524"/>
        <end position="1534"/>
    </location>
</feature>
<evidence type="ECO:0000313" key="12">
    <source>
        <dbReference type="EMBL" id="KAJ3491124.1"/>
    </source>
</evidence>
<dbReference type="CDD" id="cd16261">
    <property type="entry name" value="EF2_snRNP_III"/>
    <property type="match status" value="1"/>
</dbReference>
<feature type="region of interest" description="Disordered" evidence="6">
    <location>
        <begin position="1970"/>
        <end position="2061"/>
    </location>
</feature>
<dbReference type="CDD" id="cd11883">
    <property type="entry name" value="SH3_Sdc25"/>
    <property type="match status" value="1"/>
</dbReference>
<dbReference type="Pfam" id="PF00018">
    <property type="entry name" value="SH3_1"/>
    <property type="match status" value="1"/>
</dbReference>
<dbReference type="PROSITE" id="PS51722">
    <property type="entry name" value="G_TR_2"/>
    <property type="match status" value="1"/>
</dbReference>
<dbReference type="GO" id="GO:0042256">
    <property type="term" value="P:cytosolic ribosome assembly"/>
    <property type="evidence" value="ECO:0007669"/>
    <property type="project" value="TreeGrafter"/>
</dbReference>
<dbReference type="InterPro" id="IPR027417">
    <property type="entry name" value="P-loop_NTPase"/>
</dbReference>
<dbReference type="Proteomes" id="UP001212997">
    <property type="component" value="Unassembled WGS sequence"/>
</dbReference>
<dbReference type="Gene3D" id="1.20.870.10">
    <property type="entry name" value="Son of sevenless (SoS) protein Chain: S domain 1"/>
    <property type="match status" value="1"/>
</dbReference>
<dbReference type="Pfam" id="PF00617">
    <property type="entry name" value="RasGEF"/>
    <property type="match status" value="1"/>
</dbReference>
<dbReference type="GO" id="GO:0005085">
    <property type="term" value="F:guanyl-nucleotide exchange factor activity"/>
    <property type="evidence" value="ECO:0007669"/>
    <property type="project" value="UniProtKB-KW"/>
</dbReference>
<dbReference type="InterPro" id="IPR036028">
    <property type="entry name" value="SH3-like_dom_sf"/>
</dbReference>
<dbReference type="CDD" id="cd00155">
    <property type="entry name" value="RasGEF"/>
    <property type="match status" value="1"/>
</dbReference>
<evidence type="ECO:0000256" key="4">
    <source>
        <dbReference type="PROSITE-ProRule" id="PRU00168"/>
    </source>
</evidence>
<evidence type="ECO:0000259" key="10">
    <source>
        <dbReference type="PROSITE" id="PS50212"/>
    </source>
</evidence>
<dbReference type="PROSITE" id="PS50002">
    <property type="entry name" value="SH3"/>
    <property type="match status" value="1"/>
</dbReference>
<keyword evidence="3" id="KW-0342">GTP-binding</keyword>
<dbReference type="SMART" id="SM00229">
    <property type="entry name" value="RasGEFN"/>
    <property type="match status" value="1"/>
</dbReference>
<dbReference type="SUPFAM" id="SSF54980">
    <property type="entry name" value="EF-G C-terminal domain-like"/>
    <property type="match status" value="2"/>
</dbReference>
<feature type="domain" description="N-terminal Ras-GEF" evidence="10">
    <location>
        <begin position="2103"/>
        <end position="2234"/>
    </location>
</feature>
<feature type="region of interest" description="Disordered" evidence="6">
    <location>
        <begin position="470"/>
        <end position="510"/>
    </location>
</feature>
<dbReference type="Gene3D" id="3.40.50.300">
    <property type="entry name" value="P-loop containing nucleotide triphosphate hydrolases"/>
    <property type="match status" value="1"/>
</dbReference>
<dbReference type="SUPFAM" id="SSF48366">
    <property type="entry name" value="Ras GEF"/>
    <property type="match status" value="1"/>
</dbReference>
<evidence type="ECO:0000259" key="8">
    <source>
        <dbReference type="PROSITE" id="PS50009"/>
    </source>
</evidence>
<dbReference type="InterPro" id="IPR036964">
    <property type="entry name" value="RASGEF_cat_dom_sf"/>
</dbReference>
<evidence type="ECO:0008006" key="14">
    <source>
        <dbReference type="Google" id="ProtNLM"/>
    </source>
</evidence>
<feature type="compositionally biased region" description="Basic and acidic residues" evidence="6">
    <location>
        <begin position="1479"/>
        <end position="1488"/>
    </location>
</feature>
<dbReference type="SMART" id="SM00456">
    <property type="entry name" value="WW"/>
    <property type="match status" value="2"/>
</dbReference>
<proteinExistence type="predicted"/>
<feature type="domain" description="SH3" evidence="7">
    <location>
        <begin position="1192"/>
        <end position="1251"/>
    </location>
</feature>
<dbReference type="PANTHER" id="PTHR42908">
    <property type="entry name" value="TRANSLATION ELONGATION FACTOR-RELATED"/>
    <property type="match status" value="1"/>
</dbReference>
<keyword evidence="4" id="KW-0344">Guanine-nucleotide releasing factor</keyword>
<dbReference type="CDD" id="cd01681">
    <property type="entry name" value="aeEF2_snRNP_like_IV"/>
    <property type="match status" value="1"/>
</dbReference>
<dbReference type="InterPro" id="IPR001895">
    <property type="entry name" value="RASGEF_cat_dom"/>
</dbReference>
<feature type="compositionally biased region" description="Polar residues" evidence="6">
    <location>
        <begin position="1972"/>
        <end position="1994"/>
    </location>
</feature>
<dbReference type="InterPro" id="IPR023578">
    <property type="entry name" value="Ras_GEF_dom_sf"/>
</dbReference>
<keyword evidence="2" id="KW-0547">Nucleotide-binding</keyword>
<gene>
    <name evidence="12" type="ORF">NLI96_g951</name>
</gene>
<evidence type="ECO:0000256" key="6">
    <source>
        <dbReference type="SAM" id="MobiDB-lite"/>
    </source>
</evidence>
<dbReference type="SUPFAM" id="SSF54211">
    <property type="entry name" value="Ribosomal protein S5 domain 2-like"/>
    <property type="match status" value="1"/>
</dbReference>
<dbReference type="InterPro" id="IPR000651">
    <property type="entry name" value="Ras-like_Gua-exchang_fac_N"/>
</dbReference>
<dbReference type="PROSITE" id="PS50212">
    <property type="entry name" value="RASGEF_NTER"/>
    <property type="match status" value="1"/>
</dbReference>
<dbReference type="FunFam" id="3.40.50.300:FF:000746">
    <property type="entry name" value="Ribosome assembly protein 1"/>
    <property type="match status" value="1"/>
</dbReference>
<evidence type="ECO:0000256" key="2">
    <source>
        <dbReference type="ARBA" id="ARBA00022741"/>
    </source>
</evidence>
<dbReference type="PANTHER" id="PTHR42908:SF3">
    <property type="entry name" value="ELONGATION FACTOR-LIKE GTPASE 1"/>
    <property type="match status" value="1"/>
</dbReference>
<dbReference type="Pfam" id="PF00618">
    <property type="entry name" value="RasGEF_N"/>
    <property type="match status" value="1"/>
</dbReference>
<dbReference type="EMBL" id="JANAWD010000017">
    <property type="protein sequence ID" value="KAJ3491124.1"/>
    <property type="molecule type" value="Genomic_DNA"/>
</dbReference>
<dbReference type="InterPro" id="IPR056752">
    <property type="entry name" value="EFL1"/>
</dbReference>
<dbReference type="Gene3D" id="2.40.30.10">
    <property type="entry name" value="Translation factors"/>
    <property type="match status" value="1"/>
</dbReference>
<dbReference type="Pfam" id="PF00679">
    <property type="entry name" value="EFG_C"/>
    <property type="match status" value="1"/>
</dbReference>
<dbReference type="Gene3D" id="3.30.70.240">
    <property type="match status" value="2"/>
</dbReference>
<evidence type="ECO:0000256" key="3">
    <source>
        <dbReference type="ARBA" id="ARBA00023134"/>
    </source>
</evidence>
<dbReference type="InterPro" id="IPR000795">
    <property type="entry name" value="T_Tr_GTP-bd_dom"/>
</dbReference>
<dbReference type="Gene3D" id="2.20.70.10">
    <property type="match status" value="1"/>
</dbReference>
<dbReference type="InterPro" id="IPR000640">
    <property type="entry name" value="EFG_V-like"/>
</dbReference>
<dbReference type="GO" id="GO:1990904">
    <property type="term" value="C:ribonucleoprotein complex"/>
    <property type="evidence" value="ECO:0007669"/>
    <property type="project" value="TreeGrafter"/>
</dbReference>
<dbReference type="InterPro" id="IPR014721">
    <property type="entry name" value="Ribsml_uS5_D2-typ_fold_subgr"/>
</dbReference>
<dbReference type="Pfam" id="PF00009">
    <property type="entry name" value="GTP_EFTU"/>
    <property type="match status" value="1"/>
</dbReference>
<sequence>MDTQQAITLRNLTTIGHVDHGKTTLMDALLAANNIISSRLAGKIRYMDSREDEQRRGITMESSAVSLKFTVMEKTAEGGTVCESGSTERCLFPYALGSSPKTYTVNMIDTPGHVDFSSEVSTASRLCDGALVLVDVVEGVCTQTITVLRQAWLDRLTPILVINKVDRLITELKLSPVEAYQHLAQLIEQVNAVMGSFFAGERMEDDLRWREERERRLAEKKESHAAQVDATVNESDEFQEKDDEDIYFAPERGNVIFASAVDGWGFRVGKFAHLYAVKLGMKEANLRRVLWGDFYLDPKTKRVISYKHLRGRALKPLFVQFVLENIWAIYDAVIMNPDPDKVSKIVSRLDLKIHPRDLKSKDFRQLLSTIFSQWLSLSTCIIQTAVDVVPPPSEAQGIRIPKMLYPDLHEPTVVPKNQLEKSLYSCDSRSEANVVALVSKMFAVPDSDLPENKKQALTAEELRARAKALREAKKLAEEQGDAANSASPSVTPAEPTSASPGDTREETAGPGENLLGFARIYSGTIVEGAKVFCVLPKYNHLLGPAHPRNQEHLVTATIERLYTMMGRELVRVPSVCAGNVFAIKGLEGKVWRNATICSPNQSGVGDAPDVDLLKECLVNLGGVSRMAAPIVRVALEPEVPADMPKLVNGLKLLAQADPCVETFQQQTGEHVILTAGELHLERCLKDLHERFARVEIHASKPIVPFRETCVKAAEMAPPKSGGKRGTVNGASVHNLVKFTIRASPLPQKIWEYLQDNLAIIRTLQQAKNSHEDQTSATDAGADEHFEEDLEEMDLQGELIKRPTVRPAQFWTKLSECCREVGGEWVGIADNVWAFGPQRMGSCLLVDARTQGNKRSLRTGRAEASHAEDQTGHAFESHVETGFQIATFQGPLCAEPVEGVAYFLEALEVDSAGIEEERLHNRMAQVTGSLISAVKDACRNGLLDWSPRLMLAMYTCDIQASTDVLGKVYGVVARRRGRIVAEEMKEGTSFFSVRALLPVVESFGFADGMTSFFLGISEATKEFMPDIRKRTSGAASPQLIFSGYEMLDEDPFWVPTTEEELEDLGEKADRSNVAKGYMDTVRERKGLFVDRKIVEFAEKQRTLKRERRDWRLFLCGGGVWFGKRLARTGPVLTSTHSSITHSPSLVLSHSSLSFHSQYPATKDTFMNAAYGATATLNFAQDAQQQQQFEEQPITTFFCRALYDYQSGDASSLSFYKNEIIEVLTRLESGWWDGLLGDERGWFPSNYVEIITDQEAEVALAPPQFQAQAPPADDTVIDIAGSMASALSSSSNDDWLLNGSEYSHPLHRPNGHSLPNGSASATQHNDFWVPKVSEDGRIFYLNEQTGQHSQDLPQESEDPEGDLLALAQSPSHPGQAMTPASAGSHAYDRSPQDNMSQAGFGLPRRATTPEPWTRRLADDGLSYYYQNRITGQVVWTLPEPDDPPAYTDDRPPIDYPQVVSYLPNDFSSRSNRLRSDSSVSRNRERSDSAVDRISIYSDDSGVQPRQRHRSESASSANNRHPNGVTRMEDVPQRSPERPSGSSLTPAEETARALQSSLTPPPPEVAMEMSLHVREAIASVVEFLQSTGSSREPEKCQEVDRRVRDVVATVRNLLYTTATPTGHIPVHLYSRSPLDSRSQGTQGLQAHLKASHRKVAGTLSKLVLSALAMQYDPQLTLVDKPNRMESDAMELERSVAAFVVEVQRFQEQHLPDRSPADSKRLYGVFSTRNVGQGLPGAGVAGSWKGLGYVPHDDTVQPPSRPLLVETIDDLKTSINAVEQKLISLLALAASSNAYLEGDRLHSDGQALASRLSAVLASISDLDVARHLDVDGARAETDDTQYMQIVEQAQGLLRTLESTIQALYDDGSSLLSTLQSFRATEHFRDAPAIRYDTINSSVTSIRGNLKLVMSTLESIFYAGSSQAEIGQISYNSSIEWRKSRLSIITATLENVSHRRTESQEDVVDMELAFSRPGMRTVQSLETSGSSTLYRNQSETSLDNSDRSRSEGNAEPVTPTWPSHDPVGNGTVAQHSPSGSADAFTLDDQSSPLFDDDGEGGPSSSKSPPRAAKLIKLLGPDAPQHYITTLNADQKPWYLRPNYDQTAILIDPDGSVRAGTTRSLVERLTAHEHWDPKFIKNFLMTFKSFMTLDELFDLLVNRFCIKPPESLTDEELVEWTKLKQHVIRMRVLNTFKTLVTDDELLEKDDLYILDRLKTFVQDPEVSSFAAAKQLLILIERAQRGGDAPIKTTNTTSELPPPPIVPKSSKKLKLLDIDPTELARQLTLMESLLYKKIRPMECLQRSRESKQAGKPSDNITSIIQLSNRIASWVAETVLSREDSRKRAAIVKHFITVADRCRMLQNFSSMVAIISGLNTPPIRRLKRTWEQVNGKFMQQLTQCESTIDTNKNFNNYRSLLQRIIPPCVPFIGVSLTTLTFINDGAEDKLGGQMINFRKRQKAAEVIQEIKRWQSKPYSLQTVATVLSYLEESFGKYVDGVDYGDQFWNLSLEREPREREDEKMARLLQESGFL</sequence>
<dbReference type="CDD" id="cd00201">
    <property type="entry name" value="WW"/>
    <property type="match status" value="1"/>
</dbReference>
<comment type="caution">
    <text evidence="12">The sequence shown here is derived from an EMBL/GenBank/DDBJ whole genome shotgun (WGS) entry which is preliminary data.</text>
</comment>